<proteinExistence type="predicted"/>
<dbReference type="Proteomes" id="UP000231987">
    <property type="component" value="Unassembled WGS sequence"/>
</dbReference>
<accession>A0A2J0YT62</accession>
<dbReference type="EMBL" id="NJGD01000035">
    <property type="protein sequence ID" value="PJR08816.1"/>
    <property type="molecule type" value="Genomic_DNA"/>
</dbReference>
<evidence type="ECO:0000313" key="2">
    <source>
        <dbReference type="Proteomes" id="UP000231987"/>
    </source>
</evidence>
<evidence type="ECO:0000313" key="1">
    <source>
        <dbReference type="EMBL" id="PJR08816.1"/>
    </source>
</evidence>
<comment type="caution">
    <text evidence="1">The sequence shown here is derived from an EMBL/GenBank/DDBJ whole genome shotgun (WGS) entry which is preliminary data.</text>
</comment>
<name>A0A2J0YT62_RHIML</name>
<organism evidence="1 2">
    <name type="scientific">Rhizobium meliloti</name>
    <name type="common">Ensifer meliloti</name>
    <name type="synonym">Sinorhizobium meliloti</name>
    <dbReference type="NCBI Taxonomy" id="382"/>
    <lineage>
        <taxon>Bacteria</taxon>
        <taxon>Pseudomonadati</taxon>
        <taxon>Pseudomonadota</taxon>
        <taxon>Alphaproteobacteria</taxon>
        <taxon>Hyphomicrobiales</taxon>
        <taxon>Rhizobiaceae</taxon>
        <taxon>Sinorhizobium/Ensifer group</taxon>
        <taxon>Sinorhizobium</taxon>
    </lineage>
</organism>
<reference evidence="1 2" key="1">
    <citation type="submission" date="2017-06" db="EMBL/GenBank/DDBJ databases">
        <title>Ensifer strains isolated from leguminous trees and herbs display diverse denitrification phenotypes with some acting as strong N2O sinks.</title>
        <authorList>
            <person name="Woliy K."/>
            <person name="Mania D."/>
            <person name="Bakken L.R."/>
            <person name="Frostegard A."/>
        </authorList>
    </citation>
    <scope>NUCLEOTIDE SEQUENCE [LARGE SCALE GENOMIC DNA]</scope>
    <source>
        <strain evidence="1 2">AC50a</strain>
    </source>
</reference>
<protein>
    <submittedName>
        <fullName evidence="1">Uncharacterized protein</fullName>
    </submittedName>
</protein>
<dbReference type="RefSeq" id="WP_100675001.1">
    <property type="nucleotide sequence ID" value="NZ_NJGD01000035.1"/>
</dbReference>
<dbReference type="AlphaFoldDB" id="A0A2J0YT62"/>
<sequence>MQISIVIVIDIVTALKEGTLDGNAYVIDNTGPFDSPAGPRVTNVPGVYNADGSQAAEAVLNWIPVGVGGLPTTLPRSYRQLFISKPWNDRKGDLRLRVRQHNKVRFYAAPLLSAAGEVLKSDNVAAAASVSPVVTRICGPAVEQGVLYPAQYGSPDLLTDGWYWSATVDTAKVGCHDYTMEVALYRPVQENGDTVWEPQFFTLKCGLQITSAPGVNGFTGSFAPGLLPVPTCSTVAAGEAI</sequence>
<gene>
    <name evidence="1" type="ORF">CEJ86_32165</name>
</gene>